<sequence length="243" mass="28241">MMGSSNEGEMKFKTGIAGEDRYIDYSARAHEGVWQVKETRPVLELHAYFMQPGHVLTENELSAVNFYYKTQFTGGRVIGSQQRMEYRLLRNKTDQEIEEMAKYGDPVKFSQHSAIVMDPIVQEKAVAYDLAIGNCMAFEDPEFWLRLRKLADWRHKYNPNEDTNRYYHTGKLNDKKTKEFMNKPDNTLPKGEFGVVNEFHPAVKIEPARPPEFHNKEIPLPQWDMPEPSSHKDLPATGHKMVF</sequence>
<evidence type="ECO:0000256" key="1">
    <source>
        <dbReference type="SAM" id="MobiDB-lite"/>
    </source>
</evidence>
<dbReference type="RefSeq" id="WP_208725989.1">
    <property type="nucleotide sequence ID" value="NZ_CP024637.1"/>
</dbReference>
<dbReference type="EMBL" id="CP024637">
    <property type="protein sequence ID" value="QGR09376.1"/>
    <property type="molecule type" value="Genomic_DNA"/>
</dbReference>
<dbReference type="Pfam" id="PF11678">
    <property type="entry name" value="Tle3_C"/>
    <property type="match status" value="1"/>
</dbReference>
<feature type="domain" description="Antibacterial effector protein Tle3 C-terminal" evidence="2">
    <location>
        <begin position="71"/>
        <end position="196"/>
    </location>
</feature>
<gene>
    <name evidence="3" type="ORF">CTZ24_23330</name>
</gene>
<dbReference type="InterPro" id="IPR021692">
    <property type="entry name" value="Tle3_C"/>
</dbReference>
<feature type="region of interest" description="Disordered" evidence="1">
    <location>
        <begin position="219"/>
        <end position="243"/>
    </location>
</feature>
<dbReference type="Proteomes" id="UP000424872">
    <property type="component" value="Plasmid pMSR2A"/>
</dbReference>
<feature type="non-terminal residue" evidence="3">
    <location>
        <position position="1"/>
    </location>
</feature>
<geneLocation type="plasmid" evidence="4">
    <name>pmsr2a</name>
</geneLocation>
<keyword evidence="3" id="KW-0614">Plasmid</keyword>
<reference evidence="4" key="1">
    <citation type="submission" date="2017-11" db="EMBL/GenBank/DDBJ databases">
        <title>Genome sequence of Pantoea sp. MSR2.</title>
        <authorList>
            <person name="Nascimento F.X."/>
        </authorList>
    </citation>
    <scope>NUCLEOTIDE SEQUENCE [LARGE SCALE GENOMIC DNA]</scope>
    <source>
        <strain evidence="4">MSR2</strain>
        <plasmid evidence="4">pmsr2a</plasmid>
    </source>
</reference>
<protein>
    <recommendedName>
        <fullName evidence="2">Antibacterial effector protein Tle3 C-terminal domain-containing protein</fullName>
    </recommendedName>
</protein>
<dbReference type="KEGG" id="ppho:CTZ24_23330"/>
<proteinExistence type="predicted"/>
<accession>A0AAP9HAP8</accession>
<evidence type="ECO:0000313" key="4">
    <source>
        <dbReference type="Proteomes" id="UP000424872"/>
    </source>
</evidence>
<name>A0AAP9HAP8_9GAMM</name>
<organism evidence="3 4">
    <name type="scientific">Pantoea phytobeneficialis</name>
    <dbReference type="NCBI Taxonomy" id="2052056"/>
    <lineage>
        <taxon>Bacteria</taxon>
        <taxon>Pseudomonadati</taxon>
        <taxon>Pseudomonadota</taxon>
        <taxon>Gammaproteobacteria</taxon>
        <taxon>Enterobacterales</taxon>
        <taxon>Erwiniaceae</taxon>
        <taxon>Pantoea</taxon>
    </lineage>
</organism>
<evidence type="ECO:0000313" key="3">
    <source>
        <dbReference type="EMBL" id="QGR09376.1"/>
    </source>
</evidence>
<dbReference type="AlphaFoldDB" id="A0AAP9HAP8"/>
<evidence type="ECO:0000259" key="2">
    <source>
        <dbReference type="Pfam" id="PF11678"/>
    </source>
</evidence>